<comment type="caution">
    <text evidence="2">The sequence shown here is derived from an EMBL/GenBank/DDBJ whole genome shotgun (WGS) entry which is preliminary data.</text>
</comment>
<evidence type="ECO:0000313" key="2">
    <source>
        <dbReference type="EMBL" id="KAK3233380.1"/>
    </source>
</evidence>
<keyword evidence="3" id="KW-1185">Reference proteome</keyword>
<organism evidence="2 3">
    <name type="scientific">Cymbomonas tetramitiformis</name>
    <dbReference type="NCBI Taxonomy" id="36881"/>
    <lineage>
        <taxon>Eukaryota</taxon>
        <taxon>Viridiplantae</taxon>
        <taxon>Chlorophyta</taxon>
        <taxon>Pyramimonadophyceae</taxon>
        <taxon>Pyramimonadales</taxon>
        <taxon>Pyramimonadaceae</taxon>
        <taxon>Cymbomonas</taxon>
    </lineage>
</organism>
<gene>
    <name evidence="2" type="ORF">CYMTET_56320</name>
</gene>
<protein>
    <submittedName>
        <fullName evidence="2">Uncharacterized protein</fullName>
    </submittedName>
</protein>
<feature type="region of interest" description="Disordered" evidence="1">
    <location>
        <begin position="56"/>
        <end position="118"/>
    </location>
</feature>
<sequence length="118" mass="12779">MTSNNWFNWLDEVRQFNQSNPDDLTVITKFMVGYPLDANTGVPRFPSLNPSMVPLGRSGAPGILGHSKERGRPGSATARPTTSHSHHASPIIHQTQRAGTSQGLRAPCPDLTTYKVGA</sequence>
<evidence type="ECO:0000256" key="1">
    <source>
        <dbReference type="SAM" id="MobiDB-lite"/>
    </source>
</evidence>
<evidence type="ECO:0000313" key="3">
    <source>
        <dbReference type="Proteomes" id="UP001190700"/>
    </source>
</evidence>
<dbReference type="EMBL" id="LGRX02035733">
    <property type="protein sequence ID" value="KAK3233380.1"/>
    <property type="molecule type" value="Genomic_DNA"/>
</dbReference>
<name>A0AAE0ENW1_9CHLO</name>
<reference evidence="2 3" key="1">
    <citation type="journal article" date="2015" name="Genome Biol. Evol.">
        <title>Comparative Genomics of a Bacterivorous Green Alga Reveals Evolutionary Causalities and Consequences of Phago-Mixotrophic Mode of Nutrition.</title>
        <authorList>
            <person name="Burns J.A."/>
            <person name="Paasch A."/>
            <person name="Narechania A."/>
            <person name="Kim E."/>
        </authorList>
    </citation>
    <scope>NUCLEOTIDE SEQUENCE [LARGE SCALE GENOMIC DNA]</scope>
    <source>
        <strain evidence="2 3">PLY_AMNH</strain>
    </source>
</reference>
<dbReference type="AlphaFoldDB" id="A0AAE0ENW1"/>
<proteinExistence type="predicted"/>
<dbReference type="Proteomes" id="UP001190700">
    <property type="component" value="Unassembled WGS sequence"/>
</dbReference>
<feature type="compositionally biased region" description="Polar residues" evidence="1">
    <location>
        <begin position="92"/>
        <end position="103"/>
    </location>
</feature>
<accession>A0AAE0ENW1</accession>